<evidence type="ECO:0000256" key="2">
    <source>
        <dbReference type="ARBA" id="ARBA00004477"/>
    </source>
</evidence>
<evidence type="ECO:0000256" key="1">
    <source>
        <dbReference type="ARBA" id="ARBA00004273"/>
    </source>
</evidence>
<keyword evidence="15" id="KW-0830">Ubiquinone</keyword>
<dbReference type="EMBL" id="JPKZ01000167">
    <property type="protein sequence ID" value="KHN88852.1"/>
    <property type="molecule type" value="Genomic_DNA"/>
</dbReference>
<dbReference type="InterPro" id="IPR008949">
    <property type="entry name" value="Isoprenoid_synthase_dom_sf"/>
</dbReference>
<dbReference type="PANTHER" id="PTHR21181">
    <property type="match status" value="1"/>
</dbReference>
<dbReference type="GO" id="GO:0005886">
    <property type="term" value="C:plasma membrane"/>
    <property type="evidence" value="ECO:0007669"/>
    <property type="project" value="TreeGrafter"/>
</dbReference>
<evidence type="ECO:0000256" key="6">
    <source>
        <dbReference type="ARBA" id="ARBA00022692"/>
    </source>
</evidence>
<keyword evidence="10" id="KW-0496">Mitochondrion</keyword>
<keyword evidence="8" id="KW-0256">Endoplasmic reticulum</keyword>
<dbReference type="SUPFAM" id="SSF48576">
    <property type="entry name" value="Terpenoid synthases"/>
    <property type="match status" value="1"/>
</dbReference>
<sequence length="418" mass="46254">MTSLLRIITIVALVSLLHCAYSAAQHRFYLRLTEQPFTQLPADLIVQTLVSLIILIYGASYVAGDFQPIRTDIQHSSSPKKLLNRRYYGGILAGFSSVSNGSGFPAIAIKSIPELSTGSQSAHKSPDFMHPSINSKSKSAKKLVPKPRRPIDEKLLAFNVELAIIRDQIERNSGTTGIYRLQFWKDTIEAIYGDGGGPVPKQPVAVALERFVSNVDLSLLSSLVSARQQTLGDRPFRSVDAVQQYGVNTYGALMKLLMRVLAQKRERVMHALGNHVHVAINDKVIEAVDLLAGAMALVTLLRSSIPLLSRGIVLLPDDLMQLHGLSADSFYGMTKPEAVKSLARDITMLSSSLLDRSRALRDEVPCVVRVALISSGATVQHLVRILRKCDYNLFDARLQRGASLLAWRLWWRSILGWY</sequence>
<keyword evidence="14" id="KW-0732">Signal</keyword>
<gene>
    <name evidence="15" type="primary">NDUFAF6</name>
    <name evidence="15" type="ORF">Tcan_18400</name>
</gene>
<feature type="signal peptide" evidence="14">
    <location>
        <begin position="1"/>
        <end position="24"/>
    </location>
</feature>
<evidence type="ECO:0000256" key="11">
    <source>
        <dbReference type="ARBA" id="ARBA00023136"/>
    </source>
</evidence>
<keyword evidence="16" id="KW-1185">Reference proteome</keyword>
<comment type="similarity">
    <text evidence="4">Belongs to the membrane magnesium transporter (TC 1.A.67) family.</text>
</comment>
<reference evidence="15 16" key="1">
    <citation type="submission" date="2014-11" db="EMBL/GenBank/DDBJ databases">
        <title>Genetic blueprint of the zoonotic pathogen Toxocara canis.</title>
        <authorList>
            <person name="Zhu X.-Q."/>
            <person name="Korhonen P.K."/>
            <person name="Cai H."/>
            <person name="Young N.D."/>
            <person name="Nejsum P."/>
            <person name="von Samson-Himmelstjerna G."/>
            <person name="Boag P.R."/>
            <person name="Tan P."/>
            <person name="Li Q."/>
            <person name="Min J."/>
            <person name="Yang Y."/>
            <person name="Wang X."/>
            <person name="Fang X."/>
            <person name="Hall R.S."/>
            <person name="Hofmann A."/>
            <person name="Sternberg P.W."/>
            <person name="Jex A.R."/>
            <person name="Gasser R.B."/>
        </authorList>
    </citation>
    <scope>NUCLEOTIDE SEQUENCE [LARGE SCALE GENOMIC DNA]</scope>
    <source>
        <strain evidence="15">PN_DK_2014</strain>
    </source>
</reference>
<keyword evidence="9 13" id="KW-1133">Transmembrane helix</keyword>
<dbReference type="InterPro" id="IPR002060">
    <property type="entry name" value="Squ/phyt_synthse"/>
</dbReference>
<dbReference type="OrthoDB" id="270318at2759"/>
<evidence type="ECO:0000256" key="3">
    <source>
        <dbReference type="ARBA" id="ARBA00004520"/>
    </source>
</evidence>
<keyword evidence="11 13" id="KW-0472">Membrane</keyword>
<feature type="chain" id="PRO_5002095789" evidence="14">
    <location>
        <begin position="25"/>
        <end position="418"/>
    </location>
</feature>
<evidence type="ECO:0000256" key="5">
    <source>
        <dbReference type="ARBA" id="ARBA00011276"/>
    </source>
</evidence>
<comment type="subunit">
    <text evidence="5">Component of the ER membrane protein complex (EMC).</text>
</comment>
<feature type="transmembrane region" description="Helical" evidence="13">
    <location>
        <begin position="87"/>
        <end position="109"/>
    </location>
</feature>
<evidence type="ECO:0000256" key="7">
    <source>
        <dbReference type="ARBA" id="ARBA00022792"/>
    </source>
</evidence>
<accession>A0A0B2W5N8</accession>
<evidence type="ECO:0000313" key="16">
    <source>
        <dbReference type="Proteomes" id="UP000031036"/>
    </source>
</evidence>
<dbReference type="Gene3D" id="1.10.600.10">
    <property type="entry name" value="Farnesyl Diphosphate Synthase"/>
    <property type="match status" value="1"/>
</dbReference>
<dbReference type="AlphaFoldDB" id="A0A0B2W5N8"/>
<protein>
    <submittedName>
        <fullName evidence="15">NADH dehydrogenase (Ubiquinone) complex I, assembly factor 6</fullName>
    </submittedName>
</protein>
<dbReference type="InterPro" id="IPR018937">
    <property type="entry name" value="MMgT"/>
</dbReference>
<dbReference type="GO" id="GO:0005743">
    <property type="term" value="C:mitochondrial inner membrane"/>
    <property type="evidence" value="ECO:0007669"/>
    <property type="project" value="UniProtKB-SubCell"/>
</dbReference>
<dbReference type="OMA" id="SHGGVEC"/>
<evidence type="ECO:0000256" key="10">
    <source>
        <dbReference type="ARBA" id="ARBA00023128"/>
    </source>
</evidence>
<keyword evidence="6 13" id="KW-0812">Transmembrane</keyword>
<comment type="caution">
    <text evidence="15">The sequence shown here is derived from an EMBL/GenBank/DDBJ whole genome shotgun (WGS) entry which is preliminary data.</text>
</comment>
<proteinExistence type="inferred from homology"/>
<dbReference type="STRING" id="6265.A0A0B2W5N8"/>
<evidence type="ECO:0000313" key="15">
    <source>
        <dbReference type="EMBL" id="KHN88852.1"/>
    </source>
</evidence>
<evidence type="ECO:0000256" key="12">
    <source>
        <dbReference type="ARBA" id="ARBA00038273"/>
    </source>
</evidence>
<dbReference type="Pfam" id="PF10270">
    <property type="entry name" value="MMgT"/>
    <property type="match status" value="1"/>
</dbReference>
<dbReference type="PANTHER" id="PTHR21181:SF7">
    <property type="entry name" value="ER MEMBRANE PROTEIN COMPLEX SUBUNIT 5"/>
    <property type="match status" value="1"/>
</dbReference>
<dbReference type="GO" id="GO:0005794">
    <property type="term" value="C:Golgi apparatus"/>
    <property type="evidence" value="ECO:0007669"/>
    <property type="project" value="TreeGrafter"/>
</dbReference>
<evidence type="ECO:0000256" key="9">
    <source>
        <dbReference type="ARBA" id="ARBA00022989"/>
    </source>
</evidence>
<evidence type="ECO:0000256" key="13">
    <source>
        <dbReference type="SAM" id="Phobius"/>
    </source>
</evidence>
<comment type="similarity">
    <text evidence="12">Belongs to the NDUFAF6 family.</text>
</comment>
<evidence type="ECO:0000256" key="8">
    <source>
        <dbReference type="ARBA" id="ARBA00022824"/>
    </source>
</evidence>
<evidence type="ECO:0000256" key="4">
    <source>
        <dbReference type="ARBA" id="ARBA00006109"/>
    </source>
</evidence>
<evidence type="ECO:0000256" key="14">
    <source>
        <dbReference type="SAM" id="SignalP"/>
    </source>
</evidence>
<feature type="transmembrane region" description="Helical" evidence="13">
    <location>
        <begin position="46"/>
        <end position="66"/>
    </location>
</feature>
<dbReference type="GO" id="GO:0072546">
    <property type="term" value="C:EMC complex"/>
    <property type="evidence" value="ECO:0007669"/>
    <property type="project" value="TreeGrafter"/>
</dbReference>
<dbReference type="Proteomes" id="UP000031036">
    <property type="component" value="Unassembled WGS sequence"/>
</dbReference>
<dbReference type="GO" id="GO:0031901">
    <property type="term" value="C:early endosome membrane"/>
    <property type="evidence" value="ECO:0007669"/>
    <property type="project" value="UniProtKB-SubCell"/>
</dbReference>
<dbReference type="GO" id="GO:0022890">
    <property type="term" value="F:inorganic cation transmembrane transporter activity"/>
    <property type="evidence" value="ECO:0007669"/>
    <property type="project" value="TreeGrafter"/>
</dbReference>
<dbReference type="Pfam" id="PF00494">
    <property type="entry name" value="SQS_PSY"/>
    <property type="match status" value="1"/>
</dbReference>
<keyword evidence="7" id="KW-0999">Mitochondrion inner membrane</keyword>
<comment type="subcellular location">
    <subcellularLocation>
        <location evidence="3">Early endosome membrane</location>
        <topology evidence="3">Multi-pass membrane protein</topology>
    </subcellularLocation>
    <subcellularLocation>
        <location evidence="2">Endoplasmic reticulum membrane</location>
        <topology evidence="2">Multi-pass membrane protein</topology>
    </subcellularLocation>
    <subcellularLocation>
        <location evidence="1">Mitochondrion inner membrane</location>
    </subcellularLocation>
</comment>
<name>A0A0B2W5N8_TOXCA</name>
<organism evidence="15 16">
    <name type="scientific">Toxocara canis</name>
    <name type="common">Canine roundworm</name>
    <dbReference type="NCBI Taxonomy" id="6265"/>
    <lineage>
        <taxon>Eukaryota</taxon>
        <taxon>Metazoa</taxon>
        <taxon>Ecdysozoa</taxon>
        <taxon>Nematoda</taxon>
        <taxon>Chromadorea</taxon>
        <taxon>Rhabditida</taxon>
        <taxon>Spirurina</taxon>
        <taxon>Ascaridomorpha</taxon>
        <taxon>Ascaridoidea</taxon>
        <taxon>Toxocaridae</taxon>
        <taxon>Toxocara</taxon>
    </lineage>
</organism>